<sequence length="212" mass="23370">MNKGLHHCLFALAFCFSLSSCSQQEANREAPEQENQHAAHEAKATEGTLAIQAQSEPDTLKGSLKAEAHGMIGPAHLTIAYHSPAVRGRMVWGGLVANDQVWVTGAHSATSLQTDHPIMLGDEVIEAGKYALFTIPGEEEWTVIINKNWNQHLADDYSEAEDVVRFKVKPEILQQHQERLRYEILSQGEEQGAVVITWDKLKLAVPVSAPSI</sequence>
<dbReference type="EMBL" id="FPCA01000001">
    <property type="protein sequence ID" value="SFU36525.1"/>
    <property type="molecule type" value="Genomic_DNA"/>
</dbReference>
<feature type="compositionally biased region" description="Basic and acidic residues" evidence="1">
    <location>
        <begin position="27"/>
        <end position="44"/>
    </location>
</feature>
<gene>
    <name evidence="3" type="ORF">SAMN04487941_0263</name>
</gene>
<dbReference type="Pfam" id="PF11138">
    <property type="entry name" value="DUF2911"/>
    <property type="match status" value="1"/>
</dbReference>
<name>A0A1I7FK45_9BACT</name>
<feature type="chain" id="PRO_5010297049" description="DUF2911 domain-containing protein" evidence="2">
    <location>
        <begin position="27"/>
        <end position="212"/>
    </location>
</feature>
<reference evidence="4" key="1">
    <citation type="submission" date="2016-10" db="EMBL/GenBank/DDBJ databases">
        <authorList>
            <person name="Varghese N."/>
        </authorList>
    </citation>
    <scope>NUCLEOTIDE SEQUENCE [LARGE SCALE GENOMIC DNA]</scope>
    <source>
        <strain evidence="4">DSM 18820</strain>
    </source>
</reference>
<dbReference type="RefSeq" id="WP_068839255.1">
    <property type="nucleotide sequence ID" value="NZ_BMXC01000001.1"/>
</dbReference>
<feature type="signal peptide" evidence="2">
    <location>
        <begin position="1"/>
        <end position="26"/>
    </location>
</feature>
<evidence type="ECO:0000313" key="3">
    <source>
        <dbReference type="EMBL" id="SFU36525.1"/>
    </source>
</evidence>
<keyword evidence="4" id="KW-1185">Reference proteome</keyword>
<evidence type="ECO:0008006" key="5">
    <source>
        <dbReference type="Google" id="ProtNLM"/>
    </source>
</evidence>
<feature type="region of interest" description="Disordered" evidence="1">
    <location>
        <begin position="27"/>
        <end position="48"/>
    </location>
</feature>
<organism evidence="3 4">
    <name type="scientific">Pontibacter akesuensis</name>
    <dbReference type="NCBI Taxonomy" id="388950"/>
    <lineage>
        <taxon>Bacteria</taxon>
        <taxon>Pseudomonadati</taxon>
        <taxon>Bacteroidota</taxon>
        <taxon>Cytophagia</taxon>
        <taxon>Cytophagales</taxon>
        <taxon>Hymenobacteraceae</taxon>
        <taxon>Pontibacter</taxon>
    </lineage>
</organism>
<keyword evidence="2" id="KW-0732">Signal</keyword>
<dbReference type="InterPro" id="IPR021314">
    <property type="entry name" value="DUF2911"/>
</dbReference>
<evidence type="ECO:0000256" key="1">
    <source>
        <dbReference type="SAM" id="MobiDB-lite"/>
    </source>
</evidence>
<dbReference type="Proteomes" id="UP000182491">
    <property type="component" value="Unassembled WGS sequence"/>
</dbReference>
<dbReference type="OrthoDB" id="195456at2"/>
<evidence type="ECO:0000256" key="2">
    <source>
        <dbReference type="SAM" id="SignalP"/>
    </source>
</evidence>
<proteinExistence type="predicted"/>
<accession>A0A1I7FK45</accession>
<protein>
    <recommendedName>
        <fullName evidence="5">DUF2911 domain-containing protein</fullName>
    </recommendedName>
</protein>
<dbReference type="AlphaFoldDB" id="A0A1I7FK45"/>
<evidence type="ECO:0000313" key="4">
    <source>
        <dbReference type="Proteomes" id="UP000182491"/>
    </source>
</evidence>
<dbReference type="STRING" id="388950.GCA_001611675_03400"/>
<dbReference type="PROSITE" id="PS51257">
    <property type="entry name" value="PROKAR_LIPOPROTEIN"/>
    <property type="match status" value="1"/>
</dbReference>